<dbReference type="InterPro" id="IPR032875">
    <property type="entry name" value="Succ_CoA_lig_flav_dom"/>
</dbReference>
<dbReference type="InterPro" id="IPR036291">
    <property type="entry name" value="NAD(P)-bd_dom_sf"/>
</dbReference>
<sequence>MPGIDEADVAILRDASGISEGLARLLQPRSIAIAGASPDPATMGGVILANIERFGFAGDIHLISPTRDAIAGRPCIRSVDDLPEGVDALVLNVPRAAILPAVEAAARRGVGGVIVFASGFAEAGEEGAREQDAIAAICRDAGMALLGPNCMGYVNYAGKVALTFEPVEPQPIGARRSVAVIAHSGAAASGIRSGMQGRGIAVALQAAIGNEAVVRASDLIDRIVSEGHADAIALYVEQIRDPAAFLAAVRRARKAGVPVIMMHPGRSKRGQEAAQSHTGSMVGDYALMRTSVENEAVVAVNTMDELFDALAILHRYPAVSHGEIGIVTNSGAIRGMAFDFAEDIGLPIAEVSGLTLERLGALLPAGMEIDNPLDVGTTGFAKGDIFGLSTAAMLADPSVSGVLLPMAGGGPSQQRAKAEAIIPEALASTKPVVVAITGDESVLDPEFVAAMRASETPLFRSPERAMRAFAAVRRYAAALHAIPDRTPPATGLARWAQPGVKPEYQGKDFLRSIGVPVPEGALARTVEEALVIAARIGFPVVLKAQAAILSHKSDVGGVALNLRDETHLREAWTRMTAALRDTGLDGILVEQMSAPGLELIVGARNHPEWGPSVMVGLGGVLIEALDAAELLPADISLARAVERIRGLRGAKLLGEFRGRPARDVNAVADVVVKVGAAMRAGIGIEEIDINPLMVLAEGEGAVALDALIVTGA</sequence>
<dbReference type="InterPro" id="IPR016102">
    <property type="entry name" value="Succinyl-CoA_synth-like"/>
</dbReference>
<dbReference type="SUPFAM" id="SSF56059">
    <property type="entry name" value="Glutathione synthetase ATP-binding domain-like"/>
    <property type="match status" value="1"/>
</dbReference>
<evidence type="ECO:0000256" key="2">
    <source>
        <dbReference type="PROSITE-ProRule" id="PRU00409"/>
    </source>
</evidence>
<evidence type="ECO:0000313" key="4">
    <source>
        <dbReference type="EMBL" id="MDV3456504.1"/>
    </source>
</evidence>
<reference evidence="4 5" key="1">
    <citation type="submission" date="2023-10" db="EMBL/GenBank/DDBJ databases">
        <title>Sphingomonas sp. HF-S4 16S ribosomal RNA gene Genome sequencing and assembly.</title>
        <authorList>
            <person name="Lee H."/>
        </authorList>
    </citation>
    <scope>NUCLEOTIDE SEQUENCE [LARGE SCALE GENOMIC DNA]</scope>
    <source>
        <strain evidence="4 5">HF-S4</strain>
    </source>
</reference>
<dbReference type="PANTHER" id="PTHR42793:SF1">
    <property type="entry name" value="PEPTIDYL-LYSINE N-ACETYLTRANSFERASE PATZ"/>
    <property type="match status" value="1"/>
</dbReference>
<evidence type="ECO:0000259" key="3">
    <source>
        <dbReference type="PROSITE" id="PS50975"/>
    </source>
</evidence>
<comment type="caution">
    <text evidence="4">The sequence shown here is derived from an EMBL/GenBank/DDBJ whole genome shotgun (WGS) entry which is preliminary data.</text>
</comment>
<proteinExistence type="predicted"/>
<evidence type="ECO:0000313" key="5">
    <source>
        <dbReference type="Proteomes" id="UP001273531"/>
    </source>
</evidence>
<dbReference type="SUPFAM" id="SSF51735">
    <property type="entry name" value="NAD(P)-binding Rossmann-fold domains"/>
    <property type="match status" value="1"/>
</dbReference>
<keyword evidence="4" id="KW-0436">Ligase</keyword>
<name>A0ABU3Y565_9SPHN</name>
<dbReference type="Gene3D" id="3.30.470.20">
    <property type="entry name" value="ATP-grasp fold, B domain"/>
    <property type="match status" value="1"/>
</dbReference>
<evidence type="ECO:0000256" key="1">
    <source>
        <dbReference type="ARBA" id="ARBA00022532"/>
    </source>
</evidence>
<dbReference type="SMART" id="SM00881">
    <property type="entry name" value="CoA_binding"/>
    <property type="match status" value="1"/>
</dbReference>
<dbReference type="Pfam" id="PF13607">
    <property type="entry name" value="Succ_CoA_lig"/>
    <property type="match status" value="1"/>
</dbReference>
<keyword evidence="5" id="KW-1185">Reference proteome</keyword>
<accession>A0ABU3Y565</accession>
<dbReference type="Pfam" id="PF13380">
    <property type="entry name" value="CoA_binding_2"/>
    <property type="match status" value="1"/>
</dbReference>
<dbReference type="InterPro" id="IPR003781">
    <property type="entry name" value="CoA-bd"/>
</dbReference>
<dbReference type="Gene3D" id="3.30.1490.20">
    <property type="entry name" value="ATP-grasp fold, A domain"/>
    <property type="match status" value="1"/>
</dbReference>
<gene>
    <name evidence="4" type="ORF">RZN05_05870</name>
</gene>
<protein>
    <submittedName>
        <fullName evidence="4">Acetate--CoA ligase family protein</fullName>
    </submittedName>
</protein>
<dbReference type="GO" id="GO:0016874">
    <property type="term" value="F:ligase activity"/>
    <property type="evidence" value="ECO:0007669"/>
    <property type="project" value="UniProtKB-KW"/>
</dbReference>
<keyword evidence="2" id="KW-0547">Nucleotide-binding</keyword>
<dbReference type="PANTHER" id="PTHR42793">
    <property type="entry name" value="COA BINDING DOMAIN CONTAINING PROTEIN"/>
    <property type="match status" value="1"/>
</dbReference>
<dbReference type="SUPFAM" id="SSF52210">
    <property type="entry name" value="Succinyl-CoA synthetase domains"/>
    <property type="match status" value="2"/>
</dbReference>
<dbReference type="RefSeq" id="WP_317225685.1">
    <property type="nucleotide sequence ID" value="NZ_JAWJEJ010000001.1"/>
</dbReference>
<dbReference type="InterPro" id="IPR013815">
    <property type="entry name" value="ATP_grasp_subdomain_1"/>
</dbReference>
<keyword evidence="2" id="KW-0067">ATP-binding</keyword>
<dbReference type="Proteomes" id="UP001273531">
    <property type="component" value="Unassembled WGS sequence"/>
</dbReference>
<keyword evidence="1" id="KW-0816">Tricarboxylic acid cycle</keyword>
<dbReference type="PROSITE" id="PS50975">
    <property type="entry name" value="ATP_GRASP"/>
    <property type="match status" value="1"/>
</dbReference>
<dbReference type="Gene3D" id="3.40.50.720">
    <property type="entry name" value="NAD(P)-binding Rossmann-like Domain"/>
    <property type="match status" value="1"/>
</dbReference>
<organism evidence="4 5">
    <name type="scientific">Sphingomonas agrestis</name>
    <dbReference type="NCBI Taxonomy" id="3080540"/>
    <lineage>
        <taxon>Bacteria</taxon>
        <taxon>Pseudomonadati</taxon>
        <taxon>Pseudomonadota</taxon>
        <taxon>Alphaproteobacteria</taxon>
        <taxon>Sphingomonadales</taxon>
        <taxon>Sphingomonadaceae</taxon>
        <taxon>Sphingomonas</taxon>
    </lineage>
</organism>
<dbReference type="InterPro" id="IPR011761">
    <property type="entry name" value="ATP-grasp"/>
</dbReference>
<dbReference type="Pfam" id="PF13549">
    <property type="entry name" value="ATP-grasp_5"/>
    <property type="match status" value="1"/>
</dbReference>
<dbReference type="EMBL" id="JAWJEJ010000001">
    <property type="protein sequence ID" value="MDV3456504.1"/>
    <property type="molecule type" value="Genomic_DNA"/>
</dbReference>
<dbReference type="Gene3D" id="3.40.50.261">
    <property type="entry name" value="Succinyl-CoA synthetase domains"/>
    <property type="match status" value="2"/>
</dbReference>
<feature type="domain" description="ATP-grasp" evidence="3">
    <location>
        <begin position="507"/>
        <end position="544"/>
    </location>
</feature>